<evidence type="ECO:0000313" key="2">
    <source>
        <dbReference type="Proteomes" id="UP001732700"/>
    </source>
</evidence>
<name>A0ACD5UTF8_AVESA</name>
<organism evidence="1 2">
    <name type="scientific">Avena sativa</name>
    <name type="common">Oat</name>
    <dbReference type="NCBI Taxonomy" id="4498"/>
    <lineage>
        <taxon>Eukaryota</taxon>
        <taxon>Viridiplantae</taxon>
        <taxon>Streptophyta</taxon>
        <taxon>Embryophyta</taxon>
        <taxon>Tracheophyta</taxon>
        <taxon>Spermatophyta</taxon>
        <taxon>Magnoliopsida</taxon>
        <taxon>Liliopsida</taxon>
        <taxon>Poales</taxon>
        <taxon>Poaceae</taxon>
        <taxon>BOP clade</taxon>
        <taxon>Pooideae</taxon>
        <taxon>Poodae</taxon>
        <taxon>Poeae</taxon>
        <taxon>Poeae Chloroplast Group 1 (Aveneae type)</taxon>
        <taxon>Aveninae</taxon>
        <taxon>Avena</taxon>
    </lineage>
</organism>
<dbReference type="Proteomes" id="UP001732700">
    <property type="component" value="Chromosome 2C"/>
</dbReference>
<proteinExistence type="predicted"/>
<keyword evidence="2" id="KW-1185">Reference proteome</keyword>
<dbReference type="EnsemblPlants" id="AVESA.00010b.r2.2CG0313590.1">
    <property type="protein sequence ID" value="AVESA.00010b.r2.2CG0313590.1.CDS"/>
    <property type="gene ID" value="AVESA.00010b.r2.2CG0313590"/>
</dbReference>
<evidence type="ECO:0000313" key="1">
    <source>
        <dbReference type="EnsemblPlants" id="AVESA.00010b.r2.2CG0313590.1.CDS"/>
    </source>
</evidence>
<sequence length="436" mass="47009">MAEQAPEIPVGYSSSSTSPTSSIWESQQIMQMQVPFPSWSPHTSTLLAAAATDPAAFSMVPSSSSRSHLPSGHLWNQTVLNTGAHGSSTEHGGGNGHGKDFLSLLEARKVMPEMLDDFPAAACDYLKGMDSGDYSSMAGSSAYGLDSSGPYAGSSPPLARRDEIVKAPPVYLGNGTLVQGSVMGCMPRHNLGVQRDGDQQQELGAPTNAFLQQMVPSSGAIHGSSLGYSGSGNERVFPEAGVMQVSFDALSSLDAISFSGYRSNTELARTNQYKHHTVPARTTSRSESGAAGDPKKRKTEVKLGGNGKKSKQDASSTSPPKAEVPNVKLGERDKIIALQQTISPYGKTDRASVLFETIKHIEYLHEQIQLLSEPYMENGTNKMPFHWRGKEEQKVEHDLRGRGLCLVPVSFTPQVFQDNSLPDCWMMPAYTSSMYQ</sequence>
<reference evidence="1" key="2">
    <citation type="submission" date="2025-09" db="UniProtKB">
        <authorList>
            <consortium name="EnsemblPlants"/>
        </authorList>
    </citation>
    <scope>IDENTIFICATION</scope>
</reference>
<accession>A0ACD5UTF8</accession>
<protein>
    <submittedName>
        <fullName evidence="1">Uncharacterized protein</fullName>
    </submittedName>
</protein>
<reference evidence="1" key="1">
    <citation type="submission" date="2021-05" db="EMBL/GenBank/DDBJ databases">
        <authorList>
            <person name="Scholz U."/>
            <person name="Mascher M."/>
            <person name="Fiebig A."/>
        </authorList>
    </citation>
    <scope>NUCLEOTIDE SEQUENCE [LARGE SCALE GENOMIC DNA]</scope>
</reference>